<evidence type="ECO:0000313" key="1">
    <source>
        <dbReference type="EMBL" id="PTB58596.1"/>
    </source>
</evidence>
<organism evidence="1 2">
    <name type="scientific">Trichoderma harzianum CBS 226.95</name>
    <dbReference type="NCBI Taxonomy" id="983964"/>
    <lineage>
        <taxon>Eukaryota</taxon>
        <taxon>Fungi</taxon>
        <taxon>Dikarya</taxon>
        <taxon>Ascomycota</taxon>
        <taxon>Pezizomycotina</taxon>
        <taxon>Sordariomycetes</taxon>
        <taxon>Hypocreomycetidae</taxon>
        <taxon>Hypocreales</taxon>
        <taxon>Hypocreaceae</taxon>
        <taxon>Trichoderma</taxon>
    </lineage>
</organism>
<dbReference type="AlphaFoldDB" id="A0A2T4AND9"/>
<proteinExistence type="predicted"/>
<gene>
    <name evidence="1" type="ORF">M431DRAFT_515791</name>
</gene>
<reference evidence="1 2" key="1">
    <citation type="submission" date="2016-07" db="EMBL/GenBank/DDBJ databases">
        <title>Multiple horizontal gene transfer events from other fungi enriched the ability of initially mycotrophic Trichoderma (Ascomycota) to feed on dead plant biomass.</title>
        <authorList>
            <consortium name="DOE Joint Genome Institute"/>
            <person name="Aerts A."/>
            <person name="Atanasova L."/>
            <person name="Chenthamara K."/>
            <person name="Zhang J."/>
            <person name="Grujic M."/>
            <person name="Henrissat B."/>
            <person name="Kuo A."/>
            <person name="Salamov A."/>
            <person name="Lipzen A."/>
            <person name="Labutti K."/>
            <person name="Barry K."/>
            <person name="Miao Y."/>
            <person name="Rahimi M.J."/>
            <person name="Shen Q."/>
            <person name="Grigoriev I.V."/>
            <person name="Kubicek C.P."/>
            <person name="Druzhinina I.S."/>
        </authorList>
    </citation>
    <scope>NUCLEOTIDE SEQUENCE [LARGE SCALE GENOMIC DNA]</scope>
    <source>
        <strain evidence="1 2">CBS 226.95</strain>
    </source>
</reference>
<dbReference type="RefSeq" id="XP_024778273.1">
    <property type="nucleotide sequence ID" value="XM_024920284.1"/>
</dbReference>
<dbReference type="Proteomes" id="UP000241690">
    <property type="component" value="Unassembled WGS sequence"/>
</dbReference>
<accession>A0A2T4AND9</accession>
<dbReference type="Gene3D" id="1.25.40.20">
    <property type="entry name" value="Ankyrin repeat-containing domain"/>
    <property type="match status" value="1"/>
</dbReference>
<name>A0A2T4AND9_TRIHA</name>
<protein>
    <submittedName>
        <fullName evidence="1">Uncharacterized protein</fullName>
    </submittedName>
</protein>
<dbReference type="InterPro" id="IPR002110">
    <property type="entry name" value="Ankyrin_rpt"/>
</dbReference>
<sequence length="512" mass="57008">MTSIFDLALKGTLSASDLVGKDKEIDKVDEKTLYTPLGAAVHANRKDNIKLLLAHRANPDGAPGSRPPLWIAAARTKGPIGDIVETLLAHGVNVKKADPVVNDTALHAIVQRYRNEDDLDVIEALVNAGADPKATNQRGESAESLATKRNDKKLLALLAPEKHKKIHIKDVLMIASLIMFAIAWANRKNPLLMMTAAVGATAAAVSSKFIGPIKKRFKMLGRRSKKVPHHIAEKLEKAACAEAFKNEMRNYIKDAHLNQFFKDDKFLDHVITKAVDMEADPKTTVNVRDLTRLALYQPVLYCDDSGSMNQGGRVQLQADLGERITSLTTRLVPDDTGIELRFINTPNEPRMSKPRSKLVKKILQEDIQYSGPTEIGINCKAKILEEVVYRPIKEGKFNRPVLVSILTDGCPGGPDGSDERQDTLKEVILECGRILEANKYNKKVVRFQISQIGHDESSKDFITSLALDPALRDVLYCTTQHLDDEFKDLRDNEHRLEQWLLDLLMEPITKAN</sequence>
<dbReference type="Pfam" id="PF00023">
    <property type="entry name" value="Ank"/>
    <property type="match status" value="1"/>
</dbReference>
<evidence type="ECO:0000313" key="2">
    <source>
        <dbReference type="Proteomes" id="UP000241690"/>
    </source>
</evidence>
<dbReference type="SMART" id="SM00248">
    <property type="entry name" value="ANK"/>
    <property type="match status" value="4"/>
</dbReference>
<dbReference type="GeneID" id="36628853"/>
<dbReference type="InterPro" id="IPR036770">
    <property type="entry name" value="Ankyrin_rpt-contain_sf"/>
</dbReference>
<dbReference type="PANTHER" id="PTHR34706:SF3">
    <property type="entry name" value="ANKYRIN REPEAT PROTEIN (AFU_ORTHOLOGUE AFUA_7G06200)"/>
    <property type="match status" value="1"/>
</dbReference>
<keyword evidence="2" id="KW-1185">Reference proteome</keyword>
<dbReference type="SUPFAM" id="SSF48403">
    <property type="entry name" value="Ankyrin repeat"/>
    <property type="match status" value="1"/>
</dbReference>
<dbReference type="PANTHER" id="PTHR34706">
    <property type="entry name" value="SLR1338 PROTEIN"/>
    <property type="match status" value="1"/>
</dbReference>
<dbReference type="EMBL" id="KZ679676">
    <property type="protein sequence ID" value="PTB58596.1"/>
    <property type="molecule type" value="Genomic_DNA"/>
</dbReference>